<evidence type="ECO:0000256" key="1">
    <source>
        <dbReference type="ARBA" id="ARBA00007228"/>
    </source>
</evidence>
<dbReference type="FunFam" id="3.40.1280.10:FF:000008">
    <property type="entry name" value="Group 3 RNA methyltransferase TrmH"/>
    <property type="match status" value="1"/>
</dbReference>
<dbReference type="Gene3D" id="3.30.1330.30">
    <property type="match status" value="1"/>
</dbReference>
<dbReference type="SMART" id="SM00967">
    <property type="entry name" value="SpoU_sub_bind"/>
    <property type="match status" value="1"/>
</dbReference>
<comment type="caution">
    <text evidence="6">The sequence shown here is derived from an EMBL/GenBank/DDBJ whole genome shotgun (WGS) entry which is preliminary data.</text>
</comment>
<sequence length="327" mass="36419">MNTERENIQMSEQRIPEEEIKPKLIAGRQPVIEALKSQSVMIEKIYLLHGIRGSQIDKIRNLARKKGVPFVEINKQRFRELASDIATQGVIAVISEAKYISVDDILNVSKEKNEPPFILILDEIVDPQNFGALVRTAECAGVHGIITTKHHTAIINSTVARTSAGAIAHVGIAKVVNLAQTLDELKEKGIWIVGADANASKLYYEVDYTMPVAIVIGNEGKGLRFLTKQKCDFLVKIPMYGKVESLNASVAGALMMYEVIRARELKKKKLLNPYLSLNEPTLMYQRPEPLSLQTPLTQSAINQTEPIAESEKSSKTKSKKKMKKSEK</sequence>
<dbReference type="SUPFAM" id="SSF75217">
    <property type="entry name" value="alpha/beta knot"/>
    <property type="match status" value="1"/>
</dbReference>
<feature type="compositionally biased region" description="Polar residues" evidence="4">
    <location>
        <begin position="294"/>
        <end position="305"/>
    </location>
</feature>
<dbReference type="GO" id="GO:0005829">
    <property type="term" value="C:cytosol"/>
    <property type="evidence" value="ECO:0007669"/>
    <property type="project" value="TreeGrafter"/>
</dbReference>
<dbReference type="SUPFAM" id="SSF55315">
    <property type="entry name" value="L30e-like"/>
    <property type="match status" value="1"/>
</dbReference>
<dbReference type="InterPro" id="IPR029064">
    <property type="entry name" value="Ribosomal_eL30-like_sf"/>
</dbReference>
<dbReference type="GO" id="GO:0008173">
    <property type="term" value="F:RNA methyltransferase activity"/>
    <property type="evidence" value="ECO:0007669"/>
    <property type="project" value="InterPro"/>
</dbReference>
<dbReference type="EMBL" id="CZVV01000030">
    <property type="protein sequence ID" value="CUS99818.1"/>
    <property type="molecule type" value="Genomic_DNA"/>
</dbReference>
<dbReference type="PANTHER" id="PTHR46429:SF1">
    <property type="entry name" value="23S RRNA (GUANOSINE-2'-O-)-METHYLTRANSFERASE RLMB"/>
    <property type="match status" value="1"/>
</dbReference>
<dbReference type="AlphaFoldDB" id="A0A916PBH0"/>
<evidence type="ECO:0000259" key="5">
    <source>
        <dbReference type="SMART" id="SM00967"/>
    </source>
</evidence>
<organism evidence="6 7">
    <name type="scientific">Kryptobacter tengchongensis</name>
    <dbReference type="NCBI Taxonomy" id="1643429"/>
    <lineage>
        <taxon>Bacteria</taxon>
        <taxon>Pseudomonadati</taxon>
        <taxon>Candidatus Kryptoniota</taxon>
        <taxon>Candidatus Kryptobacter</taxon>
    </lineage>
</organism>
<dbReference type="CDD" id="cd18103">
    <property type="entry name" value="SpoU-like_RlmB"/>
    <property type="match status" value="1"/>
</dbReference>
<dbReference type="RefSeq" id="WP_072263750.1">
    <property type="nucleotide sequence ID" value="NZ_CZVV01000030.1"/>
</dbReference>
<dbReference type="GO" id="GO:0006396">
    <property type="term" value="P:RNA processing"/>
    <property type="evidence" value="ECO:0007669"/>
    <property type="project" value="InterPro"/>
</dbReference>
<dbReference type="PANTHER" id="PTHR46429">
    <property type="entry name" value="23S RRNA (GUANOSINE-2'-O-)-METHYLTRANSFERASE RLMB"/>
    <property type="match status" value="1"/>
</dbReference>
<evidence type="ECO:0000256" key="4">
    <source>
        <dbReference type="SAM" id="MobiDB-lite"/>
    </source>
</evidence>
<comment type="similarity">
    <text evidence="1">Belongs to the class IV-like SAM-binding methyltransferase superfamily. RNA methyltransferase TrmH family.</text>
</comment>
<dbReference type="Proteomes" id="UP000243105">
    <property type="component" value="Unassembled WGS sequence"/>
</dbReference>
<keyword evidence="3" id="KW-0808">Transferase</keyword>
<protein>
    <submittedName>
        <fullName evidence="6">23S rRNA (Guanosine2251-2'-O)-methyltransferase</fullName>
    </submittedName>
</protein>
<feature type="region of interest" description="Disordered" evidence="4">
    <location>
        <begin position="294"/>
        <end position="327"/>
    </location>
</feature>
<dbReference type="GO" id="GO:0032259">
    <property type="term" value="P:methylation"/>
    <property type="evidence" value="ECO:0007669"/>
    <property type="project" value="UniProtKB-KW"/>
</dbReference>
<name>A0A916PBH0_KRYT1</name>
<dbReference type="Pfam" id="PF08032">
    <property type="entry name" value="SpoU_sub_bind"/>
    <property type="match status" value="1"/>
</dbReference>
<dbReference type="InterPro" id="IPR013123">
    <property type="entry name" value="SpoU_subst-bd"/>
</dbReference>
<evidence type="ECO:0000256" key="2">
    <source>
        <dbReference type="ARBA" id="ARBA00022603"/>
    </source>
</evidence>
<dbReference type="GO" id="GO:0003723">
    <property type="term" value="F:RNA binding"/>
    <property type="evidence" value="ECO:0007669"/>
    <property type="project" value="InterPro"/>
</dbReference>
<feature type="domain" description="RNA 2-O ribose methyltransferase substrate binding" evidence="5">
    <location>
        <begin position="24"/>
        <end position="100"/>
    </location>
</feature>
<reference evidence="6 7" key="1">
    <citation type="submission" date="2015-11" db="EMBL/GenBank/DDBJ databases">
        <authorList>
            <person name="Varghese N."/>
        </authorList>
    </citation>
    <scope>NUCLEOTIDE SEQUENCE [LARGE SCALE GENOMIC DNA]</scope>
    <source>
        <strain evidence="6 7">JGI-25</strain>
    </source>
</reference>
<accession>A0A916PBH0</accession>
<dbReference type="InterPro" id="IPR029026">
    <property type="entry name" value="tRNA_m1G_MTases_N"/>
</dbReference>
<dbReference type="NCBIfam" id="TIGR00186">
    <property type="entry name" value="rRNA_methyl_3"/>
    <property type="match status" value="1"/>
</dbReference>
<evidence type="ECO:0000313" key="7">
    <source>
        <dbReference type="Proteomes" id="UP000243105"/>
    </source>
</evidence>
<dbReference type="InterPro" id="IPR004441">
    <property type="entry name" value="rRNA_MeTrfase_TrmH"/>
</dbReference>
<dbReference type="Gene3D" id="3.40.1280.10">
    <property type="match status" value="1"/>
</dbReference>
<evidence type="ECO:0000313" key="6">
    <source>
        <dbReference type="EMBL" id="CUS99818.1"/>
    </source>
</evidence>
<dbReference type="InterPro" id="IPR001537">
    <property type="entry name" value="SpoU_MeTrfase"/>
</dbReference>
<evidence type="ECO:0000256" key="3">
    <source>
        <dbReference type="ARBA" id="ARBA00022679"/>
    </source>
</evidence>
<keyword evidence="2" id="KW-0489">Methyltransferase</keyword>
<feature type="compositionally biased region" description="Basic residues" evidence="4">
    <location>
        <begin position="315"/>
        <end position="327"/>
    </location>
</feature>
<gene>
    <name evidence="6" type="ORF">JGI25_00636</name>
</gene>
<dbReference type="InterPro" id="IPR029028">
    <property type="entry name" value="Alpha/beta_knot_MTases"/>
</dbReference>
<dbReference type="Pfam" id="PF00588">
    <property type="entry name" value="SpoU_methylase"/>
    <property type="match status" value="1"/>
</dbReference>
<proteinExistence type="inferred from homology"/>